<keyword evidence="4" id="KW-1185">Reference proteome</keyword>
<feature type="domain" description="N-acetyltransferase" evidence="2">
    <location>
        <begin position="10"/>
        <end position="95"/>
    </location>
</feature>
<evidence type="ECO:0000259" key="2">
    <source>
        <dbReference type="PROSITE" id="PS51729"/>
    </source>
</evidence>
<dbReference type="CDD" id="cd04301">
    <property type="entry name" value="NAT_SF"/>
    <property type="match status" value="1"/>
</dbReference>
<feature type="domain" description="N-acetyltransferase" evidence="1">
    <location>
        <begin position="1"/>
        <end position="96"/>
    </location>
</feature>
<reference evidence="3 4" key="1">
    <citation type="submission" date="2020-02" db="EMBL/GenBank/DDBJ databases">
        <authorList>
            <person name="Zheng R.K."/>
            <person name="Sun C.M."/>
        </authorList>
    </citation>
    <scope>NUCLEOTIDE SEQUENCE [LARGE SCALE GENOMIC DNA]</scope>
    <source>
        <strain evidence="4">rifampicinis</strain>
    </source>
</reference>
<dbReference type="KEGG" id="pmet:G4Y79_08335"/>
<name>A0A7S8ECF2_9CHLR</name>
<dbReference type="GO" id="GO:0016747">
    <property type="term" value="F:acyltransferase activity, transferring groups other than amino-acyl groups"/>
    <property type="evidence" value="ECO:0007669"/>
    <property type="project" value="InterPro"/>
</dbReference>
<gene>
    <name evidence="3" type="ORF">G4Y79_08335</name>
</gene>
<protein>
    <submittedName>
        <fullName evidence="3">N-acetyltransferase</fullName>
    </submittedName>
</protein>
<dbReference type="AlphaFoldDB" id="A0A7S8ECF2"/>
<dbReference type="InterPro" id="IPR045057">
    <property type="entry name" value="Gcn5-rel_NAT"/>
</dbReference>
<evidence type="ECO:0000259" key="1">
    <source>
        <dbReference type="PROSITE" id="PS51186"/>
    </source>
</evidence>
<dbReference type="PANTHER" id="PTHR31435:SF9">
    <property type="entry name" value="PROTEIN NATD1"/>
    <property type="match status" value="1"/>
</dbReference>
<accession>A0A7S8ECF2</accession>
<keyword evidence="3" id="KW-0808">Transferase</keyword>
<dbReference type="PROSITE" id="PS51186">
    <property type="entry name" value="GNAT"/>
    <property type="match status" value="1"/>
</dbReference>
<dbReference type="Gene3D" id="3.40.630.30">
    <property type="match status" value="1"/>
</dbReference>
<dbReference type="RefSeq" id="WP_195172432.1">
    <property type="nucleotide sequence ID" value="NZ_CP062983.1"/>
</dbReference>
<proteinExistence type="predicted"/>
<evidence type="ECO:0000313" key="3">
    <source>
        <dbReference type="EMBL" id="QPC84369.1"/>
    </source>
</evidence>
<dbReference type="InterPro" id="IPR000182">
    <property type="entry name" value="GNAT_dom"/>
</dbReference>
<dbReference type="Proteomes" id="UP000594468">
    <property type="component" value="Chromosome"/>
</dbReference>
<dbReference type="InterPro" id="IPR016181">
    <property type="entry name" value="Acyl_CoA_acyltransferase"/>
</dbReference>
<dbReference type="EMBL" id="CP062983">
    <property type="protein sequence ID" value="QPC84369.1"/>
    <property type="molecule type" value="Genomic_DNA"/>
</dbReference>
<dbReference type="Pfam" id="PF14542">
    <property type="entry name" value="Acetyltransf_CG"/>
    <property type="match status" value="1"/>
</dbReference>
<dbReference type="SUPFAM" id="SSF55729">
    <property type="entry name" value="Acyl-CoA N-acyltransferases (Nat)"/>
    <property type="match status" value="1"/>
</dbReference>
<dbReference type="PANTHER" id="PTHR31435">
    <property type="entry name" value="PROTEIN NATD1"/>
    <property type="match status" value="1"/>
</dbReference>
<sequence length="96" mass="10873">MSTENKLHITNNETARRFEVEVDGEVGFVTYEIRDNIIALTSTHVPPAIEGRGIGSQLAQYSMEYARDHGYKVVPMCSFIAHYISQHPEYQDMVPA</sequence>
<evidence type="ECO:0000313" key="4">
    <source>
        <dbReference type="Proteomes" id="UP000594468"/>
    </source>
</evidence>
<organism evidence="3 4">
    <name type="scientific">Phototrophicus methaneseepsis</name>
    <dbReference type="NCBI Taxonomy" id="2710758"/>
    <lineage>
        <taxon>Bacteria</taxon>
        <taxon>Bacillati</taxon>
        <taxon>Chloroflexota</taxon>
        <taxon>Candidatus Thermofontia</taxon>
        <taxon>Phototrophicales</taxon>
        <taxon>Phototrophicaceae</taxon>
        <taxon>Phototrophicus</taxon>
    </lineage>
</organism>
<dbReference type="PROSITE" id="PS51729">
    <property type="entry name" value="GNAT_YJDJ"/>
    <property type="match status" value="1"/>
</dbReference>
<dbReference type="InterPro" id="IPR031165">
    <property type="entry name" value="GNAT_YJDJ"/>
</dbReference>